<dbReference type="InterPro" id="IPR007303">
    <property type="entry name" value="TIP41-like"/>
</dbReference>
<name>A0A7N0UZI3_KALFE</name>
<keyword evidence="3" id="KW-1185">Reference proteome</keyword>
<evidence type="ECO:0000313" key="3">
    <source>
        <dbReference type="Proteomes" id="UP000594263"/>
    </source>
</evidence>
<evidence type="ECO:0000256" key="1">
    <source>
        <dbReference type="ARBA" id="ARBA00006658"/>
    </source>
</evidence>
<dbReference type="AlphaFoldDB" id="A0A7N0UZI3"/>
<dbReference type="EnsemblPlants" id="Kaladp0091s0184.1.v1.1">
    <property type="protein sequence ID" value="Kaladp0091s0184.1.v1.1"/>
    <property type="gene ID" value="Kaladp0091s0184.v1.1"/>
</dbReference>
<dbReference type="Gramene" id="Kaladp0091s0184.1.v1.1">
    <property type="protein sequence ID" value="Kaladp0091s0184.1.v1.1"/>
    <property type="gene ID" value="Kaladp0091s0184.v1.1"/>
</dbReference>
<sequence>MVFGESVLTLKHPESGVKIHFSAMDGWKLEVLSPVEFPAASKWKFRSKPVKEIILDYDYTFTTPYCGSETVETTAEGMIETSDGSCSVQWEDCKEKIDVRSLASLTHLFYDELVSSLAFLA</sequence>
<organism evidence="2 3">
    <name type="scientific">Kalanchoe fedtschenkoi</name>
    <name type="common">Lavender scallops</name>
    <name type="synonym">South American air plant</name>
    <dbReference type="NCBI Taxonomy" id="63787"/>
    <lineage>
        <taxon>Eukaryota</taxon>
        <taxon>Viridiplantae</taxon>
        <taxon>Streptophyta</taxon>
        <taxon>Embryophyta</taxon>
        <taxon>Tracheophyta</taxon>
        <taxon>Spermatophyta</taxon>
        <taxon>Magnoliopsida</taxon>
        <taxon>eudicotyledons</taxon>
        <taxon>Gunneridae</taxon>
        <taxon>Pentapetalae</taxon>
        <taxon>Saxifragales</taxon>
        <taxon>Crassulaceae</taxon>
        <taxon>Kalanchoe</taxon>
    </lineage>
</organism>
<dbReference type="PANTHER" id="PTHR21021:SF16">
    <property type="entry name" value="TIP41-LIKE PROTEIN"/>
    <property type="match status" value="1"/>
</dbReference>
<dbReference type="Proteomes" id="UP000594263">
    <property type="component" value="Unplaced"/>
</dbReference>
<dbReference type="GO" id="GO:0005829">
    <property type="term" value="C:cytosol"/>
    <property type="evidence" value="ECO:0007669"/>
    <property type="project" value="TreeGrafter"/>
</dbReference>
<dbReference type="GO" id="GO:0031929">
    <property type="term" value="P:TOR signaling"/>
    <property type="evidence" value="ECO:0007669"/>
    <property type="project" value="TreeGrafter"/>
</dbReference>
<proteinExistence type="inferred from homology"/>
<comment type="similarity">
    <text evidence="1">Belongs to the TIP41 family.</text>
</comment>
<evidence type="ECO:0000313" key="2">
    <source>
        <dbReference type="EnsemblPlants" id="Kaladp0091s0184.1.v1.1"/>
    </source>
</evidence>
<protein>
    <submittedName>
        <fullName evidence="2">Uncharacterized protein</fullName>
    </submittedName>
</protein>
<dbReference type="Pfam" id="PF04176">
    <property type="entry name" value="TIP41"/>
    <property type="match status" value="1"/>
</dbReference>
<accession>A0A7N0UZI3</accession>
<reference evidence="2" key="1">
    <citation type="submission" date="2021-01" db="UniProtKB">
        <authorList>
            <consortium name="EnsemblPlants"/>
        </authorList>
    </citation>
    <scope>IDENTIFICATION</scope>
</reference>
<dbReference type="InterPro" id="IPR051330">
    <property type="entry name" value="Phosphatase_reg/MetRdx"/>
</dbReference>
<dbReference type="PANTHER" id="PTHR21021">
    <property type="entry name" value="GAF/PUTATIVE CYTOSKELETAL PROTEIN"/>
    <property type="match status" value="1"/>
</dbReference>